<sequence length="305" mass="34632">MNIEAIQAYLVEHELDGWLLADFHGRNDIAVKLLNLRGIITRRSFYFIPARGNPTGIVNNLEKSKFENLPGRIIPYFGYRMMESELKKMLTGSRKIAMEYSPNGRLPYIGLVDAGTIEMVREMVGEVVSSADLVANFQARLSVEQIAQHRIAARNILEVKDKMLAYVKKGITDGRSMNEYEIAKYGMDLLASYDMLTHDTFIVGVDANAGNGHYEPTAEKSATVGRNQLLLLDLWAKLNQPEAPFADITWMAYIGPKEAIPEKYRRMFAVLVEARDKTVSFLRDNIEKRPVYGYEVDDVCRNVIR</sequence>
<dbReference type="InterPro" id="IPR000994">
    <property type="entry name" value="Pept_M24"/>
</dbReference>
<dbReference type="InterPro" id="IPR050659">
    <property type="entry name" value="Peptidase_M24B"/>
</dbReference>
<evidence type="ECO:0000259" key="1">
    <source>
        <dbReference type="Pfam" id="PF00557"/>
    </source>
</evidence>
<dbReference type="Pfam" id="PF00557">
    <property type="entry name" value="Peptidase_M24"/>
    <property type="match status" value="1"/>
</dbReference>
<name>A0A855WZD2_9BACT</name>
<evidence type="ECO:0000313" key="3">
    <source>
        <dbReference type="Proteomes" id="UP000250918"/>
    </source>
</evidence>
<feature type="non-terminal residue" evidence="2">
    <location>
        <position position="305"/>
    </location>
</feature>
<dbReference type="Gene3D" id="3.90.230.10">
    <property type="entry name" value="Creatinase/methionine aminopeptidase superfamily"/>
    <property type="match status" value="1"/>
</dbReference>
<gene>
    <name evidence="2" type="ORF">C3F09_09110</name>
</gene>
<protein>
    <recommendedName>
        <fullName evidence="1">Peptidase M24 domain-containing protein</fullName>
    </recommendedName>
</protein>
<dbReference type="AlphaFoldDB" id="A0A855WZD2"/>
<organism evidence="2 3">
    <name type="scientific">candidate division GN15 bacterium</name>
    <dbReference type="NCBI Taxonomy" id="2072418"/>
    <lineage>
        <taxon>Bacteria</taxon>
        <taxon>candidate division GN15</taxon>
    </lineage>
</organism>
<dbReference type="PANTHER" id="PTHR46112">
    <property type="entry name" value="AMINOPEPTIDASE"/>
    <property type="match status" value="1"/>
</dbReference>
<dbReference type="InterPro" id="IPR036005">
    <property type="entry name" value="Creatinase/aminopeptidase-like"/>
</dbReference>
<comment type="caution">
    <text evidence="2">The sequence shown here is derived from an EMBL/GenBank/DDBJ whole genome shotgun (WGS) entry which is preliminary data.</text>
</comment>
<dbReference type="EMBL" id="PQAP01000146">
    <property type="protein sequence ID" value="PWB70382.1"/>
    <property type="molecule type" value="Genomic_DNA"/>
</dbReference>
<proteinExistence type="predicted"/>
<feature type="domain" description="Peptidase M24" evidence="1">
    <location>
        <begin position="150"/>
        <end position="304"/>
    </location>
</feature>
<dbReference type="PANTHER" id="PTHR46112:SF3">
    <property type="entry name" value="AMINOPEPTIDASE YPDF"/>
    <property type="match status" value="1"/>
</dbReference>
<accession>A0A855WZD2</accession>
<dbReference type="Proteomes" id="UP000250918">
    <property type="component" value="Unassembled WGS sequence"/>
</dbReference>
<reference evidence="2 3" key="1">
    <citation type="journal article" date="2018" name="ISME J.">
        <title>A methanotrophic archaeon couples anaerobic oxidation of methane to Fe(III) reduction.</title>
        <authorList>
            <person name="Cai C."/>
            <person name="Leu A.O."/>
            <person name="Xie G.J."/>
            <person name="Guo J."/>
            <person name="Feng Y."/>
            <person name="Zhao J.X."/>
            <person name="Tyson G.W."/>
            <person name="Yuan Z."/>
            <person name="Hu S."/>
        </authorList>
    </citation>
    <scope>NUCLEOTIDE SEQUENCE [LARGE SCALE GENOMIC DNA]</scope>
    <source>
        <strain evidence="2">FeB_12</strain>
    </source>
</reference>
<evidence type="ECO:0000313" key="2">
    <source>
        <dbReference type="EMBL" id="PWB70382.1"/>
    </source>
</evidence>
<dbReference type="SUPFAM" id="SSF55920">
    <property type="entry name" value="Creatinase/aminopeptidase"/>
    <property type="match status" value="1"/>
</dbReference>